<feature type="region of interest" description="Disordered" evidence="1">
    <location>
        <begin position="920"/>
        <end position="944"/>
    </location>
</feature>
<feature type="region of interest" description="Disordered" evidence="1">
    <location>
        <begin position="740"/>
        <end position="766"/>
    </location>
</feature>
<dbReference type="GO" id="GO:0006914">
    <property type="term" value="P:autophagy"/>
    <property type="evidence" value="ECO:0007669"/>
    <property type="project" value="InterPro"/>
</dbReference>
<evidence type="ECO:0000313" key="3">
    <source>
        <dbReference type="EMBL" id="POY74863.1"/>
    </source>
</evidence>
<dbReference type="InterPro" id="IPR048382">
    <property type="entry name" value="BCAS3_WD40"/>
</dbReference>
<dbReference type="OrthoDB" id="25778at2759"/>
<organism evidence="3 4">
    <name type="scientific">Rhodotorula taiwanensis</name>
    <dbReference type="NCBI Taxonomy" id="741276"/>
    <lineage>
        <taxon>Eukaryota</taxon>
        <taxon>Fungi</taxon>
        <taxon>Dikarya</taxon>
        <taxon>Basidiomycota</taxon>
        <taxon>Pucciniomycotina</taxon>
        <taxon>Microbotryomycetes</taxon>
        <taxon>Sporidiobolales</taxon>
        <taxon>Sporidiobolaceae</taxon>
        <taxon>Rhodotorula</taxon>
    </lineage>
</organism>
<feature type="region of interest" description="Disordered" evidence="1">
    <location>
        <begin position="1092"/>
        <end position="1121"/>
    </location>
</feature>
<name>A0A2S5BDN2_9BASI</name>
<feature type="domain" description="BCAS3 WD40" evidence="2">
    <location>
        <begin position="470"/>
        <end position="606"/>
    </location>
</feature>
<feature type="compositionally biased region" description="Basic residues" evidence="1">
    <location>
        <begin position="1196"/>
        <end position="1206"/>
    </location>
</feature>
<comment type="caution">
    <text evidence="3">The sequence shown here is derived from an EMBL/GenBank/DDBJ whole genome shotgun (WGS) entry which is preliminary data.</text>
</comment>
<dbReference type="STRING" id="741276.A0A2S5BDN2"/>
<feature type="compositionally biased region" description="Polar residues" evidence="1">
    <location>
        <begin position="48"/>
        <end position="73"/>
    </location>
</feature>
<feature type="compositionally biased region" description="Low complexity" evidence="1">
    <location>
        <begin position="1184"/>
        <end position="1195"/>
    </location>
</feature>
<reference evidence="3 4" key="1">
    <citation type="journal article" date="2018" name="Front. Microbiol.">
        <title>Prospects for Fungal Bioremediation of Acidic Radioactive Waste Sites: Characterization and Genome Sequence of Rhodotorula taiwanensis MD1149.</title>
        <authorList>
            <person name="Tkavc R."/>
            <person name="Matrosova V.Y."/>
            <person name="Grichenko O.E."/>
            <person name="Gostincar C."/>
            <person name="Volpe R.P."/>
            <person name="Klimenkova P."/>
            <person name="Gaidamakova E.K."/>
            <person name="Zhou C.E."/>
            <person name="Stewart B.J."/>
            <person name="Lyman M.G."/>
            <person name="Malfatti S.A."/>
            <person name="Rubinfeld B."/>
            <person name="Courtot M."/>
            <person name="Singh J."/>
            <person name="Dalgard C.L."/>
            <person name="Hamilton T."/>
            <person name="Frey K.G."/>
            <person name="Gunde-Cimerman N."/>
            <person name="Dugan L."/>
            <person name="Daly M.J."/>
        </authorList>
    </citation>
    <scope>NUCLEOTIDE SEQUENCE [LARGE SCALE GENOMIC DNA]</scope>
    <source>
        <strain evidence="3 4">MD1149</strain>
    </source>
</reference>
<accession>A0A2S5BDN2</accession>
<dbReference type="GO" id="GO:0042594">
    <property type="term" value="P:response to starvation"/>
    <property type="evidence" value="ECO:0007669"/>
    <property type="project" value="TreeGrafter"/>
</dbReference>
<protein>
    <recommendedName>
        <fullName evidence="2">BCAS3 WD40 domain-containing protein</fullName>
    </recommendedName>
</protein>
<dbReference type="Proteomes" id="UP000237144">
    <property type="component" value="Unassembled WGS sequence"/>
</dbReference>
<gene>
    <name evidence="3" type="ORF">BMF94_2136</name>
</gene>
<dbReference type="EMBL" id="PJQD01000021">
    <property type="protein sequence ID" value="POY74863.1"/>
    <property type="molecule type" value="Genomic_DNA"/>
</dbReference>
<evidence type="ECO:0000256" key="1">
    <source>
        <dbReference type="SAM" id="MobiDB-lite"/>
    </source>
</evidence>
<proteinExistence type="predicted"/>
<keyword evidence="4" id="KW-1185">Reference proteome</keyword>
<dbReference type="AlphaFoldDB" id="A0A2S5BDN2"/>
<dbReference type="PANTHER" id="PTHR13268">
    <property type="entry name" value="BREAST CARCINOMA AMPLIFIED SEQUENCE 3"/>
    <property type="match status" value="1"/>
</dbReference>
<sequence>MPTRPRTGFRDASDGSAGHVVSPTVARSVSEGPSRDPTLSSPGDLGSLLTSRASSSRDPTTLESLTTTVQAWSPRSRREARPLHAPTEHVATNAQHLEDGRLFALNDAYTDDYERASTGDAIKEATAAQRADKIPRRAIDWAKWDALMSRDGDVRVLLIAYRDGGFAMWNCSNLDNFVEVLSLDATPPAATESSDSRVQRSRRACGTLVDAALFSKSAASGVESVLALLTRCPTSAYGSARSQVSTYSLLSHEVVQKIHLPGTAHRICAHGRLAVVSTSAPPALHLYRPTLSGELAALSPFSPILDLAPSSFDGAPVFALGGGGRLLAFATSILPSTSRLDSQNGAPGAGILASRGSFDSSSPSLNALNRAGLNSFSLSDAPHVARKVGDGILGSMSAFKEAGLSYWQQSQSVEARPIGGSLGARTNSGHTGSRASEMVTGSRLAPSAVVVMDVARSHPPRSGRPPSGGGVALTVDQDLDDHLVAHFSHSHAAISHLSFSPSSTAILVGADGAHNFDVFELKPRVSVGRSAVLTGPAATNDGKVLHRYRLERGVTTAHIAGSSWAPDGRFVAVSTTKGTAHVYALRPAFGSPDLGRHFGPRAVNAAELPPLSLPLKAIARLRPLLAATSGDSETTAEMPPVSGKAFAPSVAFVSSSDSASSIFGRDSDSQTHVPAQEVLAFRPSSGVASLFRLEPFETVAVSTIASATSDAVTAVSRGDVGKLASTAVSGLTQLMRSRSAGLGGAHGSRFPPDGRPKSGSTISTQQSTKWAIRTNAVADWDLRRRPDWPEIRKVVEPANKALLHSVPTPPRFSSKVEVETYSRAPKVLPRSIYSTKQFDFYSLPGDYRQAEDLGSTGAPGRRIGVRPEVRVRQGTPASTAGRRTSSPGPSTPPSEVATSDAAPYDHPIKSAMHTFLDPQTVLAPGSPQLRPPTFPNGTPGKQGSWRDAIQLPRGVAPAALDGFDRVRQGLGQLRMPKSLPKSFRRSGSNGVLYGSHRSAYSTSVSFEDDDAVFAERQDDPSFSLSTACTSETDGDSSPAGFGSARKVDVEEHEDWEADLTTSKRMTSQAEVVQPYLAELEPFQDDFDHFELELPSVSPSQPPPVAAHLAHPSPLTLSPVEDASSEALSAGLVDAQSASSSIPTCEISKADLSDQGATTLAAVPIPAAKSLLALPTNITESGPASSSSSLSSSSVGRNRKSKSKNKR</sequence>
<dbReference type="Pfam" id="PF21034">
    <property type="entry name" value="BCAS3_WD40"/>
    <property type="match status" value="1"/>
</dbReference>
<dbReference type="SUPFAM" id="SSF82171">
    <property type="entry name" value="DPP6 N-terminal domain-like"/>
    <property type="match status" value="1"/>
</dbReference>
<feature type="region of interest" description="Disordered" evidence="1">
    <location>
        <begin position="1176"/>
        <end position="1206"/>
    </location>
</feature>
<dbReference type="GO" id="GO:0005737">
    <property type="term" value="C:cytoplasm"/>
    <property type="evidence" value="ECO:0007669"/>
    <property type="project" value="TreeGrafter"/>
</dbReference>
<dbReference type="PANTHER" id="PTHR13268:SF0">
    <property type="entry name" value="BCAS3 MICROTUBULE ASSOCIATED CELL MIGRATION FACTOR"/>
    <property type="match status" value="1"/>
</dbReference>
<evidence type="ECO:0000313" key="4">
    <source>
        <dbReference type="Proteomes" id="UP000237144"/>
    </source>
</evidence>
<dbReference type="InterPro" id="IPR045142">
    <property type="entry name" value="BCAS3-like"/>
</dbReference>
<feature type="region of interest" description="Disordered" evidence="1">
    <location>
        <begin position="851"/>
        <end position="902"/>
    </location>
</feature>
<evidence type="ECO:0000259" key="2">
    <source>
        <dbReference type="Pfam" id="PF21034"/>
    </source>
</evidence>
<feature type="region of interest" description="Disordered" evidence="1">
    <location>
        <begin position="1022"/>
        <end position="1050"/>
    </location>
</feature>
<feature type="region of interest" description="Disordered" evidence="1">
    <location>
        <begin position="1"/>
        <end position="84"/>
    </location>
</feature>
<feature type="compositionally biased region" description="Polar residues" evidence="1">
    <location>
        <begin position="1022"/>
        <end position="1031"/>
    </location>
</feature>